<dbReference type="PANTHER" id="PTHR30543:SF21">
    <property type="entry name" value="NAD(P)H-DEPENDENT FMN REDUCTASE LOT6"/>
    <property type="match status" value="1"/>
</dbReference>
<dbReference type="SUPFAM" id="SSF52218">
    <property type="entry name" value="Flavoproteins"/>
    <property type="match status" value="1"/>
</dbReference>
<keyword evidence="3" id="KW-1185">Reference proteome</keyword>
<dbReference type="InterPro" id="IPR029039">
    <property type="entry name" value="Flavoprotein-like_sf"/>
</dbReference>
<dbReference type="InterPro" id="IPR050712">
    <property type="entry name" value="NAD(P)H-dep_reductase"/>
</dbReference>
<dbReference type="GO" id="GO:0016491">
    <property type="term" value="F:oxidoreductase activity"/>
    <property type="evidence" value="ECO:0007669"/>
    <property type="project" value="InterPro"/>
</dbReference>
<dbReference type="RefSeq" id="WP_189131047.1">
    <property type="nucleotide sequence ID" value="NZ_BMMS01000006.1"/>
</dbReference>
<feature type="domain" description="NADPH-dependent FMN reductase-like" evidence="1">
    <location>
        <begin position="1"/>
        <end position="141"/>
    </location>
</feature>
<dbReference type="InterPro" id="IPR005025">
    <property type="entry name" value="FMN_Rdtase-like_dom"/>
</dbReference>
<gene>
    <name evidence="2" type="ORF">GCM10012280_18460</name>
</gene>
<sequence>MKFFALCGSLRDGSLNAAVLRTAAGLCPPGTEFSVHPDLARLPFFNHDDELAGPPAVVKDLRAQVGEADGVVIASPEYAAGTSGVLKNALEWLVGGVEIADKPVVIVTASPSGGYEAQKWLRQTLTMMSARVLPESLPIPAAASKIADGRVVDEGTLRALEELMAALARAARE</sequence>
<dbReference type="Pfam" id="PF03358">
    <property type="entry name" value="FMN_red"/>
    <property type="match status" value="1"/>
</dbReference>
<reference evidence="2" key="2">
    <citation type="submission" date="2020-09" db="EMBL/GenBank/DDBJ databases">
        <authorList>
            <person name="Sun Q."/>
            <person name="Zhou Y."/>
        </authorList>
    </citation>
    <scope>NUCLEOTIDE SEQUENCE</scope>
    <source>
        <strain evidence="2">CGMCC 4.7201</strain>
    </source>
</reference>
<protein>
    <submittedName>
        <fullName evidence="2">NAD(P)H-dependent oxidoreductase</fullName>
    </submittedName>
</protein>
<evidence type="ECO:0000313" key="2">
    <source>
        <dbReference type="EMBL" id="GGO85207.1"/>
    </source>
</evidence>
<dbReference type="Gene3D" id="3.40.50.360">
    <property type="match status" value="1"/>
</dbReference>
<comment type="caution">
    <text evidence="2">The sequence shown here is derived from an EMBL/GenBank/DDBJ whole genome shotgun (WGS) entry which is preliminary data.</text>
</comment>
<dbReference type="AlphaFoldDB" id="A0A918DW22"/>
<accession>A0A918DW22</accession>
<dbReference type="Proteomes" id="UP000641932">
    <property type="component" value="Unassembled WGS sequence"/>
</dbReference>
<dbReference type="GO" id="GO:0005829">
    <property type="term" value="C:cytosol"/>
    <property type="evidence" value="ECO:0007669"/>
    <property type="project" value="TreeGrafter"/>
</dbReference>
<reference evidence="2" key="1">
    <citation type="journal article" date="2014" name="Int. J. Syst. Evol. Microbiol.">
        <title>Complete genome sequence of Corynebacterium casei LMG S-19264T (=DSM 44701T), isolated from a smear-ripened cheese.</title>
        <authorList>
            <consortium name="US DOE Joint Genome Institute (JGI-PGF)"/>
            <person name="Walter F."/>
            <person name="Albersmeier A."/>
            <person name="Kalinowski J."/>
            <person name="Ruckert C."/>
        </authorList>
    </citation>
    <scope>NUCLEOTIDE SEQUENCE</scope>
    <source>
        <strain evidence="2">CGMCC 4.7201</strain>
    </source>
</reference>
<evidence type="ECO:0000259" key="1">
    <source>
        <dbReference type="Pfam" id="PF03358"/>
    </source>
</evidence>
<dbReference type="PANTHER" id="PTHR30543">
    <property type="entry name" value="CHROMATE REDUCTASE"/>
    <property type="match status" value="1"/>
</dbReference>
<proteinExistence type="predicted"/>
<evidence type="ECO:0000313" key="3">
    <source>
        <dbReference type="Proteomes" id="UP000641932"/>
    </source>
</evidence>
<dbReference type="GO" id="GO:0010181">
    <property type="term" value="F:FMN binding"/>
    <property type="evidence" value="ECO:0007669"/>
    <property type="project" value="TreeGrafter"/>
</dbReference>
<dbReference type="EMBL" id="BMMS01000006">
    <property type="protein sequence ID" value="GGO85207.1"/>
    <property type="molecule type" value="Genomic_DNA"/>
</dbReference>
<name>A0A918DW22_9ACTN</name>
<organism evidence="2 3">
    <name type="scientific">Wenjunlia tyrosinilytica</name>
    <dbReference type="NCBI Taxonomy" id="1544741"/>
    <lineage>
        <taxon>Bacteria</taxon>
        <taxon>Bacillati</taxon>
        <taxon>Actinomycetota</taxon>
        <taxon>Actinomycetes</taxon>
        <taxon>Kitasatosporales</taxon>
        <taxon>Streptomycetaceae</taxon>
        <taxon>Wenjunlia</taxon>
    </lineage>
</organism>